<feature type="transmembrane region" description="Helical" evidence="8">
    <location>
        <begin position="238"/>
        <end position="261"/>
    </location>
</feature>
<feature type="transmembrane region" description="Helical" evidence="8">
    <location>
        <begin position="402"/>
        <end position="426"/>
    </location>
</feature>
<evidence type="ECO:0000256" key="1">
    <source>
        <dbReference type="ARBA" id="ARBA00004651"/>
    </source>
</evidence>
<evidence type="ECO:0000256" key="5">
    <source>
        <dbReference type="ARBA" id="ARBA00022989"/>
    </source>
</evidence>
<dbReference type="InterPro" id="IPR006685">
    <property type="entry name" value="MscS_channel_2nd"/>
</dbReference>
<gene>
    <name evidence="12" type="ORF">SAMN04489858_11415</name>
</gene>
<dbReference type="PROSITE" id="PS01246">
    <property type="entry name" value="UPF0003"/>
    <property type="match status" value="1"/>
</dbReference>
<dbReference type="SUPFAM" id="SSF82861">
    <property type="entry name" value="Mechanosensitive channel protein MscS (YggB), transmembrane region"/>
    <property type="match status" value="1"/>
</dbReference>
<protein>
    <submittedName>
        <fullName evidence="12">Small-conductance mechanosensitive channel</fullName>
    </submittedName>
</protein>
<dbReference type="Gene3D" id="1.10.287.1260">
    <property type="match status" value="1"/>
</dbReference>
<feature type="transmembrane region" description="Helical" evidence="8">
    <location>
        <begin position="560"/>
        <end position="583"/>
    </location>
</feature>
<dbReference type="Gene3D" id="2.30.30.60">
    <property type="match status" value="1"/>
</dbReference>
<evidence type="ECO:0000256" key="3">
    <source>
        <dbReference type="ARBA" id="ARBA00022475"/>
    </source>
</evidence>
<dbReference type="GO" id="GO:0005886">
    <property type="term" value="C:plasma membrane"/>
    <property type="evidence" value="ECO:0007669"/>
    <property type="project" value="UniProtKB-SubCell"/>
</dbReference>
<accession>A0A1I0I2P9</accession>
<dbReference type="GO" id="GO:0008381">
    <property type="term" value="F:mechanosensitive monoatomic ion channel activity"/>
    <property type="evidence" value="ECO:0007669"/>
    <property type="project" value="UniProtKB-ARBA"/>
</dbReference>
<feature type="region of interest" description="Disordered" evidence="7">
    <location>
        <begin position="775"/>
        <end position="828"/>
    </location>
</feature>
<evidence type="ECO:0000256" key="4">
    <source>
        <dbReference type="ARBA" id="ARBA00022692"/>
    </source>
</evidence>
<feature type="transmembrane region" description="Helical" evidence="8">
    <location>
        <begin position="273"/>
        <end position="291"/>
    </location>
</feature>
<feature type="transmembrane region" description="Helical" evidence="8">
    <location>
        <begin position="363"/>
        <end position="381"/>
    </location>
</feature>
<evidence type="ECO:0000256" key="2">
    <source>
        <dbReference type="ARBA" id="ARBA00008017"/>
    </source>
</evidence>
<feature type="signal peptide" evidence="9">
    <location>
        <begin position="1"/>
        <end position="22"/>
    </location>
</feature>
<evidence type="ECO:0000256" key="7">
    <source>
        <dbReference type="SAM" id="MobiDB-lite"/>
    </source>
</evidence>
<feature type="transmembrane region" description="Helical" evidence="8">
    <location>
        <begin position="589"/>
        <end position="618"/>
    </location>
</feature>
<dbReference type="SUPFAM" id="SSF82689">
    <property type="entry name" value="Mechanosensitive channel protein MscS (YggB), C-terminal domain"/>
    <property type="match status" value="1"/>
</dbReference>
<reference evidence="12 13" key="1">
    <citation type="submission" date="2016-10" db="EMBL/GenBank/DDBJ databases">
        <authorList>
            <person name="de Groot N.N."/>
        </authorList>
    </citation>
    <scope>NUCLEOTIDE SEQUENCE [LARGE SCALE GENOMIC DNA]</scope>
    <source>
        <strain evidence="12 13">DSM 17862</strain>
    </source>
</reference>
<feature type="transmembrane region" description="Helical" evidence="8">
    <location>
        <begin position="200"/>
        <end position="218"/>
    </location>
</feature>
<feature type="transmembrane region" description="Helical" evidence="8">
    <location>
        <begin position="470"/>
        <end position="494"/>
    </location>
</feature>
<keyword evidence="4 8" id="KW-0812">Transmembrane</keyword>
<dbReference type="OrthoDB" id="9799209at2"/>
<dbReference type="InterPro" id="IPR010920">
    <property type="entry name" value="LSM_dom_sf"/>
</dbReference>
<dbReference type="InterPro" id="IPR011014">
    <property type="entry name" value="MscS_channel_TM-2"/>
</dbReference>
<dbReference type="Proteomes" id="UP000199180">
    <property type="component" value="Unassembled WGS sequence"/>
</dbReference>
<dbReference type="InterPro" id="IPR006686">
    <property type="entry name" value="MscS_channel_CS"/>
</dbReference>
<evidence type="ECO:0000259" key="10">
    <source>
        <dbReference type="Pfam" id="PF00924"/>
    </source>
</evidence>
<dbReference type="PANTHER" id="PTHR30347:SF1">
    <property type="entry name" value="MECHANOSENSITIVE CHANNEL MSCK"/>
    <property type="match status" value="1"/>
</dbReference>
<dbReference type="STRING" id="364199.SAMN04489858_11415"/>
<dbReference type="InterPro" id="IPR011066">
    <property type="entry name" value="MscS_channel_C_sf"/>
</dbReference>
<evidence type="ECO:0000313" key="12">
    <source>
        <dbReference type="EMBL" id="SET90869.1"/>
    </source>
</evidence>
<dbReference type="Pfam" id="PF21082">
    <property type="entry name" value="MS_channel_3rd"/>
    <property type="match status" value="1"/>
</dbReference>
<evidence type="ECO:0000256" key="9">
    <source>
        <dbReference type="SAM" id="SignalP"/>
    </source>
</evidence>
<keyword evidence="13" id="KW-1185">Reference proteome</keyword>
<evidence type="ECO:0000259" key="11">
    <source>
        <dbReference type="Pfam" id="PF21082"/>
    </source>
</evidence>
<organism evidence="12 13">
    <name type="scientific">Paracoccus homiensis</name>
    <dbReference type="NCBI Taxonomy" id="364199"/>
    <lineage>
        <taxon>Bacteria</taxon>
        <taxon>Pseudomonadati</taxon>
        <taxon>Pseudomonadota</taxon>
        <taxon>Alphaproteobacteria</taxon>
        <taxon>Rhodobacterales</taxon>
        <taxon>Paracoccaceae</taxon>
        <taxon>Paracoccus</taxon>
    </lineage>
</organism>
<feature type="domain" description="Mechanosensitive ion channel MscS" evidence="10">
    <location>
        <begin position="605"/>
        <end position="672"/>
    </location>
</feature>
<evidence type="ECO:0000256" key="6">
    <source>
        <dbReference type="ARBA" id="ARBA00023136"/>
    </source>
</evidence>
<feature type="transmembrane region" description="Helical" evidence="8">
    <location>
        <begin position="432"/>
        <end position="449"/>
    </location>
</feature>
<keyword evidence="9" id="KW-0732">Signal</keyword>
<dbReference type="AlphaFoldDB" id="A0A1I0I2P9"/>
<dbReference type="Gene3D" id="3.30.70.100">
    <property type="match status" value="1"/>
</dbReference>
<dbReference type="SUPFAM" id="SSF50182">
    <property type="entry name" value="Sm-like ribonucleoproteins"/>
    <property type="match status" value="1"/>
</dbReference>
<dbReference type="InterPro" id="IPR023408">
    <property type="entry name" value="MscS_beta-dom_sf"/>
</dbReference>
<feature type="transmembrane region" description="Helical" evidence="8">
    <location>
        <begin position="514"/>
        <end position="539"/>
    </location>
</feature>
<dbReference type="InterPro" id="IPR052702">
    <property type="entry name" value="MscS-like_channel"/>
</dbReference>
<comment type="similarity">
    <text evidence="2">Belongs to the MscS (TC 1.A.23) family.</text>
</comment>
<proteinExistence type="inferred from homology"/>
<dbReference type="EMBL" id="FOHO01000014">
    <property type="protein sequence ID" value="SET90869.1"/>
    <property type="molecule type" value="Genomic_DNA"/>
</dbReference>
<sequence length="828" mass="89838">MLRALIAVFLTALMLIASPVAAQDTAINYEEWETVASKAEDQLSEPEVPNETLAQTRQQVVEWRARFDQAQDANSGRISTVNQQLAALGDPPAEGESEDEEVANRRAVLEKQLAELQAPRLSAVEAFSRADAIIKQMDEATARRQATALARVSPSPLLPSSWLAAGEDTLQLAEGLWLEGEDRSTDQTIWQQLKPQLPKVLAYLAAAIVLLTYGRWWVDTLPSRLSARASEHSRAVVVFVTSLGQIAIPMIGLYLLISAITASDLPGPYSRPFWDALPIAGVILFSGLWLTRQLFPAKAINYDTLTMQPKPRNTARRMTVMLSLVFAVHSLLSQALLQGSGLYERVEDSQNRVPMVFSDAGSGVIHYVLVLLAGLALFRLGKALRSLRRVDSGEAQTYRHTILSVVGTLTRILVIASVIIGAMGFVTFANVLIWPWSLTLALIALLILLQDFIADLFDMLKRGQEGARDGLAPLLIGFSLILLSIPLFLVIWGARRTDLAEMWNNFRQGISLGGITLSPGSVLTFFVLFAIGYSITRGVQGAFRSSILPKTRLDAGGQNAVVSGIGYVGIVIAALIAITSAGIDLSSLAIVAGALSVGIGFGLQNIVSNFVSGIILLIERPVSVGDWISAGGQQGIVKRISVRSTQVETFDKTEVIVPNSDLISQPVTNWTRHNQTGRIIIPVGVAYGSDTRRVQEILMEIIEDQPLVTIDPAPAVLFRAFGADSLEFEIRAVLSDVGAGLGVTSEVCHQIAERFKAEGLEIPFAQRDIWLRNPETLRGDGARQDREDQPKPIAQTRQDAPRPDPRIAFDDADDGADMPDAGGDGDGR</sequence>
<name>A0A1I0I2P9_9RHOB</name>
<feature type="compositionally biased region" description="Basic and acidic residues" evidence="7">
    <location>
        <begin position="775"/>
        <end position="790"/>
    </location>
</feature>
<evidence type="ECO:0000256" key="8">
    <source>
        <dbReference type="SAM" id="Phobius"/>
    </source>
</evidence>
<keyword evidence="3" id="KW-1003">Cell membrane</keyword>
<dbReference type="PANTHER" id="PTHR30347">
    <property type="entry name" value="POTASSIUM CHANNEL RELATED"/>
    <property type="match status" value="1"/>
</dbReference>
<keyword evidence="5 8" id="KW-1133">Transmembrane helix</keyword>
<feature type="compositionally biased region" description="Basic and acidic residues" evidence="7">
    <location>
        <begin position="799"/>
        <end position="809"/>
    </location>
</feature>
<feature type="chain" id="PRO_5011571626" evidence="9">
    <location>
        <begin position="23"/>
        <end position="828"/>
    </location>
</feature>
<keyword evidence="6 8" id="KW-0472">Membrane</keyword>
<evidence type="ECO:0000313" key="13">
    <source>
        <dbReference type="Proteomes" id="UP000199180"/>
    </source>
</evidence>
<feature type="transmembrane region" description="Helical" evidence="8">
    <location>
        <begin position="320"/>
        <end position="343"/>
    </location>
</feature>
<dbReference type="RefSeq" id="WP_090736884.1">
    <property type="nucleotide sequence ID" value="NZ_FOHO01000014.1"/>
</dbReference>
<dbReference type="InterPro" id="IPR049278">
    <property type="entry name" value="MS_channel_C"/>
</dbReference>
<feature type="domain" description="Mechanosensitive ion channel MscS C-terminal" evidence="11">
    <location>
        <begin position="681"/>
        <end position="762"/>
    </location>
</feature>
<comment type="subcellular location">
    <subcellularLocation>
        <location evidence="1">Cell membrane</location>
        <topology evidence="1">Multi-pass membrane protein</topology>
    </subcellularLocation>
</comment>
<dbReference type="Pfam" id="PF00924">
    <property type="entry name" value="MS_channel_2nd"/>
    <property type="match status" value="1"/>
</dbReference>